<evidence type="ECO:0000256" key="1">
    <source>
        <dbReference type="SAM" id="MobiDB-lite"/>
    </source>
</evidence>
<feature type="chain" id="PRO_5021008575" description="LTD domain-containing protein" evidence="2">
    <location>
        <begin position="31"/>
        <end position="543"/>
    </location>
</feature>
<keyword evidence="2" id="KW-0732">Signal</keyword>
<dbReference type="InterPro" id="IPR001322">
    <property type="entry name" value="Lamin_tail_dom"/>
</dbReference>
<dbReference type="EMBL" id="CP012672">
    <property type="protein sequence ID" value="AUX30431.1"/>
    <property type="molecule type" value="Genomic_DNA"/>
</dbReference>
<dbReference type="InterPro" id="IPR036415">
    <property type="entry name" value="Lamin_tail_dom_sf"/>
</dbReference>
<reference evidence="4 5" key="1">
    <citation type="submission" date="2015-09" db="EMBL/GenBank/DDBJ databases">
        <title>Sorangium comparison.</title>
        <authorList>
            <person name="Zaburannyi N."/>
            <person name="Bunk B."/>
            <person name="Overmann J."/>
            <person name="Mueller R."/>
        </authorList>
    </citation>
    <scope>NUCLEOTIDE SEQUENCE [LARGE SCALE GENOMIC DNA]</scope>
    <source>
        <strain evidence="4 5">So ce836</strain>
    </source>
</reference>
<feature type="region of interest" description="Disordered" evidence="1">
    <location>
        <begin position="49"/>
        <end position="74"/>
    </location>
</feature>
<protein>
    <recommendedName>
        <fullName evidence="3">LTD domain-containing protein</fullName>
    </recommendedName>
</protein>
<name>A0A4P2QL29_SORCE</name>
<accession>A0A4P2QL29</accession>
<dbReference type="PROSITE" id="PS51318">
    <property type="entry name" value="TAT"/>
    <property type="match status" value="1"/>
</dbReference>
<evidence type="ECO:0000256" key="2">
    <source>
        <dbReference type="SAM" id="SignalP"/>
    </source>
</evidence>
<proteinExistence type="predicted"/>
<dbReference type="SUPFAM" id="SSF74853">
    <property type="entry name" value="Lamin A/C globular tail domain"/>
    <property type="match status" value="1"/>
</dbReference>
<organism evidence="4 5">
    <name type="scientific">Sorangium cellulosum</name>
    <name type="common">Polyangium cellulosum</name>
    <dbReference type="NCBI Taxonomy" id="56"/>
    <lineage>
        <taxon>Bacteria</taxon>
        <taxon>Pseudomonadati</taxon>
        <taxon>Myxococcota</taxon>
        <taxon>Polyangia</taxon>
        <taxon>Polyangiales</taxon>
        <taxon>Polyangiaceae</taxon>
        <taxon>Sorangium</taxon>
    </lineage>
</organism>
<evidence type="ECO:0000313" key="5">
    <source>
        <dbReference type="Proteomes" id="UP000295497"/>
    </source>
</evidence>
<feature type="signal peptide" evidence="2">
    <location>
        <begin position="1"/>
        <end position="30"/>
    </location>
</feature>
<evidence type="ECO:0000259" key="3">
    <source>
        <dbReference type="PROSITE" id="PS51841"/>
    </source>
</evidence>
<dbReference type="PROSITE" id="PS51841">
    <property type="entry name" value="LTD"/>
    <property type="match status" value="1"/>
</dbReference>
<dbReference type="Proteomes" id="UP000295497">
    <property type="component" value="Chromosome"/>
</dbReference>
<feature type="domain" description="LTD" evidence="3">
    <location>
        <begin position="376"/>
        <end position="517"/>
    </location>
</feature>
<dbReference type="InterPro" id="IPR006311">
    <property type="entry name" value="TAT_signal"/>
</dbReference>
<dbReference type="AlphaFoldDB" id="A0A4P2QL29"/>
<dbReference type="RefSeq" id="WP_207217815.1">
    <property type="nucleotide sequence ID" value="NZ_CP012672.1"/>
</dbReference>
<sequence length="543" mass="55930">MTQHPPTRPSCTPRARRALPLALAPLVASALPLTLAPLAASALSCAPELAAPPRSPPEEEDAELADPADAGPELHIEPEAPLHAAPPVLRLRVRLPGASLEGVDPARALVVRGKVGAAHLRQIEQGELSKALSERVVPSIAWLDGTPPGDLTLTVVPLVPLAPGETYAVASGSPVFSHHLQIAAEGSPPVLPRIWPPPDAGASLGLGVWCGDAPLPETIAAATLEPSGPAGELRRGAVEGVGARCLRFEGELPPAPGEADELRLVGPPVAFEGEPAAVSLDPRPFALESEPLPAVAAACAPDEVPLGPGCAQVADDRIRVRSADAPLLWAIAGEGLDEVLALRPGEPFVLGPLPPLSPVELAIATVDNAGRVERRTFSAVMRAPMPHVIINEVLANPVGPEPGQEWVELYNDGDVPADLTGYVLADVGGETELPSISLAPGAYALVVNEGFVSDDELDPPAPPEALLLRVPKLGNHGLSNSGEPLKLMDGGGAVLSRSPAMPEPKAGMSLARVGPRAPDGSAGSFVTSWPTPGRVNIMNQEIP</sequence>
<gene>
    <name evidence="4" type="ORF">SOCE836_025350</name>
</gene>
<evidence type="ECO:0000313" key="4">
    <source>
        <dbReference type="EMBL" id="AUX30431.1"/>
    </source>
</evidence>
<dbReference type="Pfam" id="PF00932">
    <property type="entry name" value="LTD"/>
    <property type="match status" value="1"/>
</dbReference>